<dbReference type="InterPro" id="IPR012796">
    <property type="entry name" value="Lysidine-tRNA-synth_C"/>
</dbReference>
<dbReference type="GO" id="GO:0032267">
    <property type="term" value="F:tRNA(Ile)-lysidine synthase activity"/>
    <property type="evidence" value="ECO:0007669"/>
    <property type="project" value="UniProtKB-EC"/>
</dbReference>
<dbReference type="PATRIC" id="fig|1249627.3.peg.3458"/>
<evidence type="ECO:0000256" key="7">
    <source>
        <dbReference type="ARBA" id="ARBA00048539"/>
    </source>
</evidence>
<dbReference type="OrthoDB" id="9807403at2"/>
<evidence type="ECO:0000256" key="8">
    <source>
        <dbReference type="HAMAP-Rule" id="MF_01161"/>
    </source>
</evidence>
<feature type="domain" description="Lysidine-tRNA(Ile) synthetase C-terminal" evidence="9">
    <location>
        <begin position="365"/>
        <end position="436"/>
    </location>
</feature>
<evidence type="ECO:0000313" key="11">
    <source>
        <dbReference type="Proteomes" id="UP000019460"/>
    </source>
</evidence>
<keyword evidence="6 8" id="KW-0067">ATP-binding</keyword>
<comment type="subcellular location">
    <subcellularLocation>
        <location evidence="1 8">Cytoplasm</location>
    </subcellularLocation>
</comment>
<keyword evidence="4 8" id="KW-0819">tRNA processing</keyword>
<evidence type="ECO:0000259" key="9">
    <source>
        <dbReference type="SMART" id="SM00977"/>
    </source>
</evidence>
<dbReference type="Pfam" id="PF11734">
    <property type="entry name" value="TilS_C"/>
    <property type="match status" value="1"/>
</dbReference>
<dbReference type="NCBIfam" id="TIGR02433">
    <property type="entry name" value="lysidine_TilS_C"/>
    <property type="match status" value="1"/>
</dbReference>
<dbReference type="STRING" id="1249627.D779_3306"/>
<evidence type="ECO:0000256" key="4">
    <source>
        <dbReference type="ARBA" id="ARBA00022694"/>
    </source>
</evidence>
<dbReference type="SUPFAM" id="SSF56037">
    <property type="entry name" value="PheT/TilS domain"/>
    <property type="match status" value="1"/>
</dbReference>
<comment type="similarity">
    <text evidence="8">Belongs to the tRNA(Ile)-lysidine synthase family.</text>
</comment>
<evidence type="ECO:0000256" key="2">
    <source>
        <dbReference type="ARBA" id="ARBA00022490"/>
    </source>
</evidence>
<dbReference type="SUPFAM" id="SSF82829">
    <property type="entry name" value="MesJ substrate recognition domain-like"/>
    <property type="match status" value="1"/>
</dbReference>
<name>W9VCK1_9GAMM</name>
<comment type="function">
    <text evidence="8">Ligates lysine onto the cytidine present at position 34 of the AUA codon-specific tRNA(Ile) that contains the anticodon CAU, in an ATP-dependent manner. Cytidine is converted to lysidine, thus changing the amino acid specificity of the tRNA from methionine to isoleucine.</text>
</comment>
<dbReference type="EMBL" id="AONC01000057">
    <property type="protein sequence ID" value="EXJ13767.1"/>
    <property type="molecule type" value="Genomic_DNA"/>
</dbReference>
<accession>W9VCK1</accession>
<dbReference type="HAMAP" id="MF_01161">
    <property type="entry name" value="tRNA_Ile_lys_synt"/>
    <property type="match status" value="1"/>
</dbReference>
<dbReference type="Pfam" id="PF09179">
    <property type="entry name" value="TilS"/>
    <property type="match status" value="1"/>
</dbReference>
<dbReference type="AlphaFoldDB" id="W9VCK1"/>
<evidence type="ECO:0000256" key="1">
    <source>
        <dbReference type="ARBA" id="ARBA00004496"/>
    </source>
</evidence>
<dbReference type="GO" id="GO:0006400">
    <property type="term" value="P:tRNA modification"/>
    <property type="evidence" value="ECO:0007669"/>
    <property type="project" value="UniProtKB-UniRule"/>
</dbReference>
<dbReference type="EC" id="6.3.4.19" evidence="8"/>
<evidence type="ECO:0000313" key="10">
    <source>
        <dbReference type="EMBL" id="EXJ13767.1"/>
    </source>
</evidence>
<comment type="domain">
    <text evidence="8">The N-terminal region contains the highly conserved SGGXDS motif, predicted to be a P-loop motif involved in ATP binding.</text>
</comment>
<dbReference type="eggNOG" id="COG0037">
    <property type="taxonomic scope" value="Bacteria"/>
</dbReference>
<evidence type="ECO:0000256" key="5">
    <source>
        <dbReference type="ARBA" id="ARBA00022741"/>
    </source>
</evidence>
<dbReference type="InterPro" id="IPR015262">
    <property type="entry name" value="tRNA_Ile_lys_synt_subst-bd"/>
</dbReference>
<keyword evidence="3 8" id="KW-0436">Ligase</keyword>
<comment type="catalytic activity">
    <reaction evidence="7 8">
        <text>cytidine(34) in tRNA(Ile2) + L-lysine + ATP = lysidine(34) in tRNA(Ile2) + AMP + diphosphate + H(+)</text>
        <dbReference type="Rhea" id="RHEA:43744"/>
        <dbReference type="Rhea" id="RHEA-COMP:10625"/>
        <dbReference type="Rhea" id="RHEA-COMP:10670"/>
        <dbReference type="ChEBI" id="CHEBI:15378"/>
        <dbReference type="ChEBI" id="CHEBI:30616"/>
        <dbReference type="ChEBI" id="CHEBI:32551"/>
        <dbReference type="ChEBI" id="CHEBI:33019"/>
        <dbReference type="ChEBI" id="CHEBI:82748"/>
        <dbReference type="ChEBI" id="CHEBI:83665"/>
        <dbReference type="ChEBI" id="CHEBI:456215"/>
        <dbReference type="EC" id="6.3.4.19"/>
    </reaction>
</comment>
<dbReference type="InterPro" id="IPR012795">
    <property type="entry name" value="tRNA_Ile_lys_synt_N"/>
</dbReference>
<dbReference type="GO" id="GO:0005737">
    <property type="term" value="C:cytoplasm"/>
    <property type="evidence" value="ECO:0007669"/>
    <property type="project" value="UniProtKB-SubCell"/>
</dbReference>
<dbReference type="Pfam" id="PF01171">
    <property type="entry name" value="ATP_bind_3"/>
    <property type="match status" value="1"/>
</dbReference>
<dbReference type="NCBIfam" id="TIGR02432">
    <property type="entry name" value="lysidine_TilS_N"/>
    <property type="match status" value="1"/>
</dbReference>
<gene>
    <name evidence="8" type="primary">tilS</name>
    <name evidence="10" type="ORF">D779_3306</name>
</gene>
<dbReference type="RefSeq" id="WP_043756299.1">
    <property type="nucleotide sequence ID" value="NZ_AONC01000057.1"/>
</dbReference>
<dbReference type="Proteomes" id="UP000019460">
    <property type="component" value="Unassembled WGS sequence"/>
</dbReference>
<keyword evidence="11" id="KW-1185">Reference proteome</keyword>
<dbReference type="GO" id="GO:0005524">
    <property type="term" value="F:ATP binding"/>
    <property type="evidence" value="ECO:0007669"/>
    <property type="project" value="UniProtKB-UniRule"/>
</dbReference>
<feature type="binding site" evidence="8">
    <location>
        <begin position="27"/>
        <end position="32"/>
    </location>
    <ligand>
        <name>ATP</name>
        <dbReference type="ChEBI" id="CHEBI:30616"/>
    </ligand>
</feature>
<dbReference type="InterPro" id="IPR012094">
    <property type="entry name" value="tRNA_Ile_lys_synt"/>
</dbReference>
<keyword evidence="5 8" id="KW-0547">Nucleotide-binding</keyword>
<dbReference type="InterPro" id="IPR014729">
    <property type="entry name" value="Rossmann-like_a/b/a_fold"/>
</dbReference>
<dbReference type="Gene3D" id="3.40.50.620">
    <property type="entry name" value="HUPs"/>
    <property type="match status" value="1"/>
</dbReference>
<organism evidence="10 11">
    <name type="scientific">Imhoffiella purpurea</name>
    <dbReference type="NCBI Taxonomy" id="1249627"/>
    <lineage>
        <taxon>Bacteria</taxon>
        <taxon>Pseudomonadati</taxon>
        <taxon>Pseudomonadota</taxon>
        <taxon>Gammaproteobacteria</taxon>
        <taxon>Chromatiales</taxon>
        <taxon>Chromatiaceae</taxon>
        <taxon>Imhoffiella</taxon>
    </lineage>
</organism>
<protein>
    <recommendedName>
        <fullName evidence="8">tRNA(Ile)-lysidine synthase</fullName>
        <ecNumber evidence="8">6.3.4.19</ecNumber>
    </recommendedName>
    <alternativeName>
        <fullName evidence="8">tRNA(Ile)-2-lysyl-cytidine synthase</fullName>
    </alternativeName>
    <alternativeName>
        <fullName evidence="8">tRNA(Ile)-lysidine synthetase</fullName>
    </alternativeName>
</protein>
<dbReference type="CDD" id="cd01992">
    <property type="entry name" value="TilS_N"/>
    <property type="match status" value="1"/>
</dbReference>
<proteinExistence type="inferred from homology"/>
<reference evidence="10 11" key="1">
    <citation type="submission" date="2012-11" db="EMBL/GenBank/DDBJ databases">
        <title>Genome assembly of Thiorhodococcus sp. AK35.</title>
        <authorList>
            <person name="Nupur N."/>
            <person name="Khatri I."/>
            <person name="Subramanian S."/>
            <person name="Pinnaka A."/>
        </authorList>
    </citation>
    <scope>NUCLEOTIDE SEQUENCE [LARGE SCALE GENOMIC DNA]</scope>
    <source>
        <strain evidence="10 11">AK35</strain>
    </source>
</reference>
<dbReference type="SUPFAM" id="SSF52402">
    <property type="entry name" value="Adenine nucleotide alpha hydrolases-like"/>
    <property type="match status" value="1"/>
</dbReference>
<dbReference type="PANTHER" id="PTHR43033:SF1">
    <property type="entry name" value="TRNA(ILE)-LYSIDINE SYNTHASE-RELATED"/>
    <property type="match status" value="1"/>
</dbReference>
<dbReference type="PANTHER" id="PTHR43033">
    <property type="entry name" value="TRNA(ILE)-LYSIDINE SYNTHASE-RELATED"/>
    <property type="match status" value="1"/>
</dbReference>
<evidence type="ECO:0000256" key="3">
    <source>
        <dbReference type="ARBA" id="ARBA00022598"/>
    </source>
</evidence>
<dbReference type="InterPro" id="IPR011063">
    <property type="entry name" value="TilS/TtcA_N"/>
</dbReference>
<dbReference type="SMART" id="SM00977">
    <property type="entry name" value="TilS_C"/>
    <property type="match status" value="1"/>
</dbReference>
<comment type="caution">
    <text evidence="10">The sequence shown here is derived from an EMBL/GenBank/DDBJ whole genome shotgun (WGS) entry which is preliminary data.</text>
</comment>
<sequence>MPKLDPARLADALSELDSVRRCWVAYSGGLDSEVLLTALSEVRERLPGELAAVHVDHGLHPRSAVWASRCRTRCEVLGLTCEVRPLGLRPIPGESLEALAREARYDAFVDLLDPDDLLLTAHHQDDQAETLLLALLRGGGVQGLASMPRILPLGAGRLVRPLLGLPRAALMDFADARGLDWIQDPSNDHLSFDRNYLRHRVMPLLRARWPSCAATLSRSAGHCAEAADLVDELADRVLADIPGGRPGTLSIRALLDLGRPLRAGVVRRWLKLGGFRPPDSRHLARILDEMLVARADANPQVLWSGCEVRRYRDDLFVLQPLPRAPAPDSALPWSIGQGTHSLQLPEPLGRLEWRPEAAGSGGRRLRVGFGRSTLTCRSSAGRPSRALKKLFQDAGIPGWLRAYVPLVFEGETLIAIAGVCACAPDEGASAGAEIRWTGHPWEAWLPQPGRDSS</sequence>
<evidence type="ECO:0000256" key="6">
    <source>
        <dbReference type="ARBA" id="ARBA00022840"/>
    </source>
</evidence>
<keyword evidence="2 8" id="KW-0963">Cytoplasm</keyword>
<dbReference type="Gene3D" id="1.20.59.20">
    <property type="match status" value="1"/>
</dbReference>